<dbReference type="RefSeq" id="WP_408168866.1">
    <property type="nucleotide sequence ID" value="NZ_JAQQFR010000009.1"/>
</dbReference>
<keyword evidence="2" id="KW-1185">Reference proteome</keyword>
<proteinExistence type="predicted"/>
<comment type="caution">
    <text evidence="1">The sequence shown here is derived from an EMBL/GenBank/DDBJ whole genome shotgun (WGS) entry which is preliminary data.</text>
</comment>
<evidence type="ECO:0000313" key="1">
    <source>
        <dbReference type="EMBL" id="MFL9879776.1"/>
    </source>
</evidence>
<name>A0ABW8Z9R1_9BURK</name>
<gene>
    <name evidence="1" type="ORF">PQR63_15355</name>
</gene>
<dbReference type="EMBL" id="JAQQFR010000009">
    <property type="protein sequence ID" value="MFL9879776.1"/>
    <property type="molecule type" value="Genomic_DNA"/>
</dbReference>
<evidence type="ECO:0000313" key="2">
    <source>
        <dbReference type="Proteomes" id="UP001629214"/>
    </source>
</evidence>
<accession>A0ABW8Z9R1</accession>
<reference evidence="1 2" key="1">
    <citation type="journal article" date="2024" name="Chem. Sci.">
        <title>Discovery of megapolipeptins by genome mining of a Burkholderiales bacteria collection.</title>
        <authorList>
            <person name="Paulo B.S."/>
            <person name="Recchia M.J.J."/>
            <person name="Lee S."/>
            <person name="Fergusson C.H."/>
            <person name="Romanowski S.B."/>
            <person name="Hernandez A."/>
            <person name="Krull N."/>
            <person name="Liu D.Y."/>
            <person name="Cavanagh H."/>
            <person name="Bos A."/>
            <person name="Gray C.A."/>
            <person name="Murphy B.T."/>
            <person name="Linington R.G."/>
            <person name="Eustaquio A.S."/>
        </authorList>
    </citation>
    <scope>NUCLEOTIDE SEQUENCE [LARGE SCALE GENOMIC DNA]</scope>
    <source>
        <strain evidence="1 2">RL21-008-BIB-B</strain>
    </source>
</reference>
<dbReference type="Proteomes" id="UP001629214">
    <property type="component" value="Unassembled WGS sequence"/>
</dbReference>
<sequence length="382" mass="42740">MTKKIQVTPQLVKYQKKVKNTAADLAAAAMGMTVSPGQLMAGFVELENVAERIQKAIDASDAIFNFDGRPLKSDVSKARLTQAVRVNGEVFLPIVGEDFRVVPNACLRSAIFTTGRGVQLSNAHLLSGKLEQTNDFADVVSFDYIDAQLKGYNLCQYDRKVWGTCVEFYRDKPLTKEGASEQTETNFYGFAKKMGELYGKSTHRAILASLIRLDAVQFRIRYKGWNLRGQKILNASFQDGSEHGRQRGSDLIRFQVLDGVAELCGPQGWTALHKDILTYDGLMAWIAGFYASHSRCCWLPFEYLQKMTGYPGTSKNFKQAFVAAVEKLTSASVDPSHRIREYDISADWKKIVVARKNWKIPRAVDNGADEEDTIAPRQISKP</sequence>
<protein>
    <recommendedName>
        <fullName evidence="3">P63C domain-containing protein</fullName>
    </recommendedName>
</protein>
<organism evidence="1 2">
    <name type="scientific">Herbaspirillum rhizosphaerae</name>
    <dbReference type="NCBI Taxonomy" id="346179"/>
    <lineage>
        <taxon>Bacteria</taxon>
        <taxon>Pseudomonadati</taxon>
        <taxon>Pseudomonadota</taxon>
        <taxon>Betaproteobacteria</taxon>
        <taxon>Burkholderiales</taxon>
        <taxon>Oxalobacteraceae</taxon>
        <taxon>Herbaspirillum</taxon>
    </lineage>
</organism>
<evidence type="ECO:0008006" key="3">
    <source>
        <dbReference type="Google" id="ProtNLM"/>
    </source>
</evidence>